<protein>
    <submittedName>
        <fullName evidence="1">Uncharacterized protein</fullName>
    </submittedName>
</protein>
<proteinExistence type="predicted"/>
<organism evidence="1">
    <name type="scientific">Candidatus Kentrum sp. FW</name>
    <dbReference type="NCBI Taxonomy" id="2126338"/>
    <lineage>
        <taxon>Bacteria</taxon>
        <taxon>Pseudomonadati</taxon>
        <taxon>Pseudomonadota</taxon>
        <taxon>Gammaproteobacteria</taxon>
        <taxon>Candidatus Kentrum</taxon>
    </lineage>
</organism>
<gene>
    <name evidence="1" type="ORF">BECKFW1821A_GA0114235_110611</name>
</gene>
<dbReference type="AlphaFoldDB" id="A0A450T2G0"/>
<name>A0A450T2G0_9GAMM</name>
<evidence type="ECO:0000313" key="1">
    <source>
        <dbReference type="EMBL" id="VFJ60715.1"/>
    </source>
</evidence>
<reference evidence="1" key="1">
    <citation type="submission" date="2019-02" db="EMBL/GenBank/DDBJ databases">
        <authorList>
            <person name="Gruber-Vodicka R. H."/>
            <person name="Seah K. B. B."/>
        </authorList>
    </citation>
    <scope>NUCLEOTIDE SEQUENCE</scope>
    <source>
        <strain evidence="1">BECK_BZ15</strain>
    </source>
</reference>
<sequence length="59" mass="6386">MGEGILVTRHGKEIAEILPLDRKDKALGGFRYIVQRLAPGFRSGIIASTACSSTSRKGR</sequence>
<dbReference type="EMBL" id="CAADEW010000106">
    <property type="protein sequence ID" value="VFJ60715.1"/>
    <property type="molecule type" value="Genomic_DNA"/>
</dbReference>
<accession>A0A450T2G0</accession>